<dbReference type="Pfam" id="PF01174">
    <property type="entry name" value="SNO"/>
    <property type="match status" value="1"/>
</dbReference>
<dbReference type="InterPro" id="IPR002161">
    <property type="entry name" value="PdxT/SNO"/>
</dbReference>
<dbReference type="EC" id="3.5.1.2" evidence="10"/>
<comment type="subunit">
    <text evidence="9 10">In the presence of PdxS, forms a dodecamer of heterodimers. Only shows activity in the heterodimer.</text>
</comment>
<dbReference type="EC" id="4.3.3.6" evidence="10"/>
<evidence type="ECO:0000256" key="10">
    <source>
        <dbReference type="HAMAP-Rule" id="MF_01615"/>
    </source>
</evidence>
<evidence type="ECO:0000256" key="7">
    <source>
        <dbReference type="ARBA" id="ARBA00049534"/>
    </source>
</evidence>
<keyword evidence="5 10" id="KW-0456">Lyase</keyword>
<feature type="binding site" evidence="10 12">
    <location>
        <begin position="67"/>
        <end position="69"/>
    </location>
    <ligand>
        <name>L-glutamine</name>
        <dbReference type="ChEBI" id="CHEBI:58359"/>
    </ligand>
</feature>
<evidence type="ECO:0000256" key="8">
    <source>
        <dbReference type="ARBA" id="ARBA00054599"/>
    </source>
</evidence>
<organism evidence="13 14">
    <name type="scientific">Propionibacterium cyclohexanicum</name>
    <dbReference type="NCBI Taxonomy" id="64702"/>
    <lineage>
        <taxon>Bacteria</taxon>
        <taxon>Bacillati</taxon>
        <taxon>Actinomycetota</taxon>
        <taxon>Actinomycetes</taxon>
        <taxon>Propionibacteriales</taxon>
        <taxon>Propionibacteriaceae</taxon>
        <taxon>Propionibacterium</taxon>
    </lineage>
</organism>
<evidence type="ECO:0000256" key="12">
    <source>
        <dbReference type="PIRSR" id="PIRSR005639-2"/>
    </source>
</evidence>
<dbReference type="GO" id="GO:0008614">
    <property type="term" value="P:pyridoxine metabolic process"/>
    <property type="evidence" value="ECO:0007669"/>
    <property type="project" value="TreeGrafter"/>
</dbReference>
<dbReference type="SUPFAM" id="SSF52317">
    <property type="entry name" value="Class I glutamine amidotransferase-like"/>
    <property type="match status" value="1"/>
</dbReference>
<feature type="active site" description="Charge relay system" evidence="10 11">
    <location>
        <position position="192"/>
    </location>
</feature>
<comment type="catalytic activity">
    <reaction evidence="6 10">
        <text>aldehydo-D-ribose 5-phosphate + D-glyceraldehyde 3-phosphate + L-glutamine = pyridoxal 5'-phosphate + L-glutamate + phosphate + 3 H2O + H(+)</text>
        <dbReference type="Rhea" id="RHEA:31507"/>
        <dbReference type="ChEBI" id="CHEBI:15377"/>
        <dbReference type="ChEBI" id="CHEBI:15378"/>
        <dbReference type="ChEBI" id="CHEBI:29985"/>
        <dbReference type="ChEBI" id="CHEBI:43474"/>
        <dbReference type="ChEBI" id="CHEBI:58273"/>
        <dbReference type="ChEBI" id="CHEBI:58359"/>
        <dbReference type="ChEBI" id="CHEBI:59776"/>
        <dbReference type="ChEBI" id="CHEBI:597326"/>
        <dbReference type="EC" id="4.3.3.6"/>
    </reaction>
</comment>
<dbReference type="UniPathway" id="UPA00245"/>
<dbReference type="InterPro" id="IPR021196">
    <property type="entry name" value="PdxT/SNO_CS"/>
</dbReference>
<dbReference type="GO" id="GO:0004359">
    <property type="term" value="F:glutaminase activity"/>
    <property type="evidence" value="ECO:0007669"/>
    <property type="project" value="UniProtKB-UniRule"/>
</dbReference>
<comment type="similarity">
    <text evidence="1 10">Belongs to the glutaminase PdxT/SNO family.</text>
</comment>
<keyword evidence="3 10" id="KW-0663">Pyridoxal phosphate</keyword>
<dbReference type="EMBL" id="FOGZ01000001">
    <property type="protein sequence ID" value="SER49018.1"/>
    <property type="molecule type" value="Genomic_DNA"/>
</dbReference>
<dbReference type="PROSITE" id="PS51130">
    <property type="entry name" value="PDXT_SNO_2"/>
    <property type="match status" value="1"/>
</dbReference>
<dbReference type="GO" id="GO:1903600">
    <property type="term" value="C:glutaminase complex"/>
    <property type="evidence" value="ECO:0007669"/>
    <property type="project" value="TreeGrafter"/>
</dbReference>
<comment type="catalytic activity">
    <reaction evidence="7 10">
        <text>L-glutamine + H2O = L-glutamate + NH4(+)</text>
        <dbReference type="Rhea" id="RHEA:15889"/>
        <dbReference type="ChEBI" id="CHEBI:15377"/>
        <dbReference type="ChEBI" id="CHEBI:28938"/>
        <dbReference type="ChEBI" id="CHEBI:29985"/>
        <dbReference type="ChEBI" id="CHEBI:58359"/>
        <dbReference type="EC" id="3.5.1.2"/>
    </reaction>
</comment>
<evidence type="ECO:0000313" key="14">
    <source>
        <dbReference type="Proteomes" id="UP000198815"/>
    </source>
</evidence>
<protein>
    <recommendedName>
        <fullName evidence="10">Pyridoxal 5'-phosphate synthase subunit PdxT</fullName>
        <ecNumber evidence="10">4.3.3.6</ecNumber>
    </recommendedName>
    <alternativeName>
        <fullName evidence="10">Pdx2</fullName>
    </alternativeName>
    <alternativeName>
        <fullName evidence="10">Pyridoxal 5'-phosphate synthase glutaminase subunit</fullName>
        <ecNumber evidence="10">3.5.1.2</ecNumber>
    </alternativeName>
</protein>
<keyword evidence="4 10" id="KW-0315">Glutamine amidotransferase</keyword>
<dbReference type="InterPro" id="IPR029062">
    <property type="entry name" value="Class_I_gatase-like"/>
</dbReference>
<evidence type="ECO:0000256" key="1">
    <source>
        <dbReference type="ARBA" id="ARBA00008345"/>
    </source>
</evidence>
<evidence type="ECO:0000256" key="3">
    <source>
        <dbReference type="ARBA" id="ARBA00022898"/>
    </source>
</evidence>
<dbReference type="FunFam" id="3.40.50.880:FF:000010">
    <property type="entry name" value="uncharacterized protein LOC100176842 isoform X2"/>
    <property type="match status" value="1"/>
</dbReference>
<dbReference type="PANTHER" id="PTHR31559">
    <property type="entry name" value="PYRIDOXAL 5'-PHOSPHATE SYNTHASE SUBUNIT SNO"/>
    <property type="match status" value="1"/>
</dbReference>
<evidence type="ECO:0000313" key="13">
    <source>
        <dbReference type="EMBL" id="SER49018.1"/>
    </source>
</evidence>
<evidence type="ECO:0000256" key="11">
    <source>
        <dbReference type="PIRSR" id="PIRSR005639-1"/>
    </source>
</evidence>
<evidence type="ECO:0000256" key="2">
    <source>
        <dbReference type="ARBA" id="ARBA00022801"/>
    </source>
</evidence>
<dbReference type="CDD" id="cd01749">
    <property type="entry name" value="GATase1_PB"/>
    <property type="match status" value="1"/>
</dbReference>
<accession>A0A1H9PLH0</accession>
<dbReference type="PROSITE" id="PS51273">
    <property type="entry name" value="GATASE_TYPE_1"/>
    <property type="match status" value="1"/>
</dbReference>
<evidence type="ECO:0000256" key="4">
    <source>
        <dbReference type="ARBA" id="ARBA00022962"/>
    </source>
</evidence>
<dbReference type="PANTHER" id="PTHR31559:SF0">
    <property type="entry name" value="PYRIDOXAL 5'-PHOSPHATE SYNTHASE SUBUNIT SNO1-RELATED"/>
    <property type="match status" value="1"/>
</dbReference>
<keyword evidence="2 10" id="KW-0378">Hydrolase</keyword>
<dbReference type="HAMAP" id="MF_01615">
    <property type="entry name" value="PdxT"/>
    <property type="match status" value="1"/>
</dbReference>
<proteinExistence type="inferred from homology"/>
<keyword evidence="14" id="KW-1185">Reference proteome</keyword>
<dbReference type="PIRSF" id="PIRSF005639">
    <property type="entry name" value="Glut_amidoT_SNO"/>
    <property type="match status" value="1"/>
</dbReference>
<dbReference type="AlphaFoldDB" id="A0A1H9PLH0"/>
<dbReference type="STRING" id="64702.SAMN05443377_101127"/>
<evidence type="ECO:0000256" key="9">
    <source>
        <dbReference type="ARBA" id="ARBA00064749"/>
    </source>
</evidence>
<reference evidence="14" key="1">
    <citation type="submission" date="2016-10" db="EMBL/GenBank/DDBJ databases">
        <authorList>
            <person name="Varghese N."/>
            <person name="Submissions S."/>
        </authorList>
    </citation>
    <scope>NUCLEOTIDE SEQUENCE [LARGE SCALE GENOMIC DNA]</scope>
    <source>
        <strain evidence="14">DSM 16859</strain>
    </source>
</reference>
<gene>
    <name evidence="10" type="primary">pdxT</name>
    <name evidence="13" type="ORF">SAMN05443377_101127</name>
</gene>
<feature type="active site" description="Nucleophile" evidence="10 11">
    <location>
        <position position="99"/>
    </location>
</feature>
<feature type="binding site" evidence="10 12">
    <location>
        <begin position="156"/>
        <end position="157"/>
    </location>
    <ligand>
        <name>L-glutamine</name>
        <dbReference type="ChEBI" id="CHEBI:58359"/>
    </ligand>
</feature>
<dbReference type="Proteomes" id="UP000198815">
    <property type="component" value="Unassembled WGS sequence"/>
</dbReference>
<dbReference type="NCBIfam" id="TIGR03800">
    <property type="entry name" value="PLP_synth_Pdx2"/>
    <property type="match status" value="1"/>
</dbReference>
<name>A0A1H9PLH0_9ACTN</name>
<feature type="binding site" evidence="10 12">
    <location>
        <position position="128"/>
    </location>
    <ligand>
        <name>L-glutamine</name>
        <dbReference type="ChEBI" id="CHEBI:58359"/>
    </ligand>
</feature>
<evidence type="ECO:0000256" key="5">
    <source>
        <dbReference type="ARBA" id="ARBA00023239"/>
    </source>
</evidence>
<dbReference type="GO" id="GO:0006543">
    <property type="term" value="P:L-glutamine catabolic process"/>
    <property type="evidence" value="ECO:0007669"/>
    <property type="project" value="UniProtKB-UniRule"/>
</dbReference>
<comment type="pathway">
    <text evidence="10">Cofactor biosynthesis; pyridoxal 5'-phosphate biosynthesis.</text>
</comment>
<dbReference type="GO" id="GO:0036381">
    <property type="term" value="F:pyridoxal 5'-phosphate synthase (glutamine hydrolysing) activity"/>
    <property type="evidence" value="ECO:0007669"/>
    <property type="project" value="UniProtKB-UniRule"/>
</dbReference>
<dbReference type="PROSITE" id="PS01236">
    <property type="entry name" value="PDXT_SNO_1"/>
    <property type="match status" value="1"/>
</dbReference>
<dbReference type="GO" id="GO:0042823">
    <property type="term" value="P:pyridoxal phosphate biosynthetic process"/>
    <property type="evidence" value="ECO:0007669"/>
    <property type="project" value="UniProtKB-UniRule"/>
</dbReference>
<dbReference type="GO" id="GO:0005829">
    <property type="term" value="C:cytosol"/>
    <property type="evidence" value="ECO:0007669"/>
    <property type="project" value="TreeGrafter"/>
</dbReference>
<dbReference type="Gene3D" id="3.40.50.880">
    <property type="match status" value="1"/>
</dbReference>
<feature type="active site" description="Charge relay system" evidence="10 11">
    <location>
        <position position="194"/>
    </location>
</feature>
<sequence length="209" mass="21561">MVNMVTPPSHRGGPGSPDRAAPLVGVLALQGGFAEHVRALTAVGARTRLVRRPAELDGIDGIVVPGGESSVLDKLSRALGLAEPLRGALQAGLPALVTCAGLLLVAEELVGAAPGQRSLGVLRVRARRNAFGRQLDSFETHLSVAGIGGDVEAVFIRAPVIESVGPAVECLAAVHGQVVAVQQGAITALSFHPELTHDLQVHRSFVGRL</sequence>
<evidence type="ECO:0000256" key="6">
    <source>
        <dbReference type="ARBA" id="ARBA00047992"/>
    </source>
</evidence>
<comment type="function">
    <text evidence="8 10">Catalyzes the hydrolysis of glutamine to glutamate and ammonia as part of the biosynthesis of pyridoxal 5'-phosphate. The resulting ammonia molecule is channeled to the active site of PdxS.</text>
</comment>